<dbReference type="AlphaFoldDB" id="A0A1H1E840"/>
<evidence type="ECO:0008006" key="3">
    <source>
        <dbReference type="Google" id="ProtNLM"/>
    </source>
</evidence>
<reference evidence="1 2" key="1">
    <citation type="submission" date="2016-10" db="EMBL/GenBank/DDBJ databases">
        <authorList>
            <person name="de Groot N.N."/>
        </authorList>
    </citation>
    <scope>NUCLEOTIDE SEQUENCE [LARGE SCALE GENOMIC DNA]</scope>
    <source>
        <strain evidence="1 2">CGMCC 1.10449</strain>
    </source>
</reference>
<organism evidence="1 2">
    <name type="scientific">Virgibacillus salinus</name>
    <dbReference type="NCBI Taxonomy" id="553311"/>
    <lineage>
        <taxon>Bacteria</taxon>
        <taxon>Bacillati</taxon>
        <taxon>Bacillota</taxon>
        <taxon>Bacilli</taxon>
        <taxon>Bacillales</taxon>
        <taxon>Bacillaceae</taxon>
        <taxon>Virgibacillus</taxon>
    </lineage>
</organism>
<sequence>MGEFIRNCRLCRKQMESGPFMMCTKCLVESDRIRSFITKNPYVSVEEISLATNVSVEKVERMVDLGVNKNNYKRKSKLYNL</sequence>
<name>A0A1H1E840_9BACI</name>
<dbReference type="RefSeq" id="WP_092493556.1">
    <property type="nucleotide sequence ID" value="NZ_FNKD01000003.1"/>
</dbReference>
<dbReference type="STRING" id="553311.SAMN05216231_2770"/>
<evidence type="ECO:0000313" key="2">
    <source>
        <dbReference type="Proteomes" id="UP000199444"/>
    </source>
</evidence>
<dbReference type="Proteomes" id="UP000199444">
    <property type="component" value="Unassembled WGS sequence"/>
</dbReference>
<gene>
    <name evidence="1" type="ORF">SAMN05216231_2770</name>
</gene>
<evidence type="ECO:0000313" key="1">
    <source>
        <dbReference type="EMBL" id="SDQ84971.1"/>
    </source>
</evidence>
<dbReference type="EMBL" id="FNKD01000003">
    <property type="protein sequence ID" value="SDQ84971.1"/>
    <property type="molecule type" value="Genomic_DNA"/>
</dbReference>
<protein>
    <recommendedName>
        <fullName evidence="3">Flagellar operon protein TIGR03826</fullName>
    </recommendedName>
</protein>
<keyword evidence="2" id="KW-1185">Reference proteome</keyword>
<accession>A0A1H1E840</accession>
<proteinExistence type="predicted"/>